<dbReference type="eggNOG" id="ENOG502RTB6">
    <property type="taxonomic scope" value="Eukaryota"/>
</dbReference>
<gene>
    <name evidence="4" type="ORF">SDRG_00716</name>
</gene>
<dbReference type="InterPro" id="IPR013783">
    <property type="entry name" value="Ig-like_fold"/>
</dbReference>
<dbReference type="InterPro" id="IPR003137">
    <property type="entry name" value="PA_domain"/>
</dbReference>
<dbReference type="Gene3D" id="3.50.30.30">
    <property type="match status" value="1"/>
</dbReference>
<feature type="domain" description="Fibronectin type-III" evidence="3">
    <location>
        <begin position="523"/>
        <end position="645"/>
    </location>
</feature>
<dbReference type="PANTHER" id="PTHR13817:SF73">
    <property type="entry name" value="FIBRONECTIN TYPE-III DOMAIN-CONTAINING PROTEIN"/>
    <property type="match status" value="1"/>
</dbReference>
<accession>T0R601</accession>
<dbReference type="OrthoDB" id="206201at2759"/>
<dbReference type="InterPro" id="IPR050964">
    <property type="entry name" value="Striated_Muscle_Regulatory"/>
</dbReference>
<evidence type="ECO:0000256" key="2">
    <source>
        <dbReference type="SAM" id="SignalP"/>
    </source>
</evidence>
<dbReference type="CDD" id="cd00063">
    <property type="entry name" value="FN3"/>
    <property type="match status" value="1"/>
</dbReference>
<protein>
    <recommendedName>
        <fullName evidence="3">Fibronectin type-III domain-containing protein</fullName>
    </recommendedName>
</protein>
<evidence type="ECO:0000313" key="5">
    <source>
        <dbReference type="Proteomes" id="UP000030762"/>
    </source>
</evidence>
<dbReference type="PANTHER" id="PTHR13817">
    <property type="entry name" value="TITIN"/>
    <property type="match status" value="1"/>
</dbReference>
<organism evidence="4 5">
    <name type="scientific">Saprolegnia diclina (strain VS20)</name>
    <dbReference type="NCBI Taxonomy" id="1156394"/>
    <lineage>
        <taxon>Eukaryota</taxon>
        <taxon>Sar</taxon>
        <taxon>Stramenopiles</taxon>
        <taxon>Oomycota</taxon>
        <taxon>Saprolegniomycetes</taxon>
        <taxon>Saprolegniales</taxon>
        <taxon>Saprolegniaceae</taxon>
        <taxon>Saprolegnia</taxon>
    </lineage>
</organism>
<dbReference type="Proteomes" id="UP000030762">
    <property type="component" value="Unassembled WGS sequence"/>
</dbReference>
<dbReference type="OMA" id="WQDDKRW"/>
<dbReference type="InterPro" id="IPR003961">
    <property type="entry name" value="FN3_dom"/>
</dbReference>
<keyword evidence="2" id="KW-0732">Signal</keyword>
<dbReference type="PROSITE" id="PS50853">
    <property type="entry name" value="FN3"/>
    <property type="match status" value="1"/>
</dbReference>
<keyword evidence="5" id="KW-1185">Reference proteome</keyword>
<keyword evidence="1" id="KW-0677">Repeat</keyword>
<dbReference type="VEuPathDB" id="FungiDB:SDRG_00716"/>
<dbReference type="EMBL" id="JH767133">
    <property type="protein sequence ID" value="EQC41860.1"/>
    <property type="molecule type" value="Genomic_DNA"/>
</dbReference>
<feature type="chain" id="PRO_5004583750" description="Fibronectin type-III domain-containing protein" evidence="2">
    <location>
        <begin position="17"/>
        <end position="858"/>
    </location>
</feature>
<feature type="signal peptide" evidence="2">
    <location>
        <begin position="1"/>
        <end position="16"/>
    </location>
</feature>
<dbReference type="AlphaFoldDB" id="T0R601"/>
<dbReference type="InterPro" id="IPR036116">
    <property type="entry name" value="FN3_sf"/>
</dbReference>
<proteinExistence type="predicted"/>
<dbReference type="Gene3D" id="2.60.40.10">
    <property type="entry name" value="Immunoglobulins"/>
    <property type="match status" value="2"/>
</dbReference>
<dbReference type="GeneID" id="19941443"/>
<dbReference type="STRING" id="1156394.T0R601"/>
<dbReference type="SUPFAM" id="SSF49265">
    <property type="entry name" value="Fibronectin type III"/>
    <property type="match status" value="1"/>
</dbReference>
<evidence type="ECO:0000259" key="3">
    <source>
        <dbReference type="PROSITE" id="PS50853"/>
    </source>
</evidence>
<dbReference type="InterPro" id="IPR046450">
    <property type="entry name" value="PA_dom_sf"/>
</dbReference>
<dbReference type="SMART" id="SM00060">
    <property type="entry name" value="FN3"/>
    <property type="match status" value="2"/>
</dbReference>
<dbReference type="RefSeq" id="XP_008604429.1">
    <property type="nucleotide sequence ID" value="XM_008606207.1"/>
</dbReference>
<reference evidence="4 5" key="1">
    <citation type="submission" date="2012-04" db="EMBL/GenBank/DDBJ databases">
        <title>The Genome Sequence of Saprolegnia declina VS20.</title>
        <authorList>
            <consortium name="The Broad Institute Genome Sequencing Platform"/>
            <person name="Russ C."/>
            <person name="Nusbaum C."/>
            <person name="Tyler B."/>
            <person name="van West P."/>
            <person name="Dieguez-Uribeondo J."/>
            <person name="de Bruijn I."/>
            <person name="Tripathy S."/>
            <person name="Jiang R."/>
            <person name="Young S.K."/>
            <person name="Zeng Q."/>
            <person name="Gargeya S."/>
            <person name="Fitzgerald M."/>
            <person name="Haas B."/>
            <person name="Abouelleil A."/>
            <person name="Alvarado L."/>
            <person name="Arachchi H.M."/>
            <person name="Berlin A."/>
            <person name="Chapman S.B."/>
            <person name="Goldberg J."/>
            <person name="Griggs A."/>
            <person name="Gujja S."/>
            <person name="Hansen M."/>
            <person name="Howarth C."/>
            <person name="Imamovic A."/>
            <person name="Larimer J."/>
            <person name="McCowen C."/>
            <person name="Montmayeur A."/>
            <person name="Murphy C."/>
            <person name="Neiman D."/>
            <person name="Pearson M."/>
            <person name="Priest M."/>
            <person name="Roberts A."/>
            <person name="Saif S."/>
            <person name="Shea T."/>
            <person name="Sisk P."/>
            <person name="Sykes S."/>
            <person name="Wortman J."/>
            <person name="Nusbaum C."/>
            <person name="Birren B."/>
        </authorList>
    </citation>
    <scope>NUCLEOTIDE SEQUENCE [LARGE SCALE GENOMIC DNA]</scope>
    <source>
        <strain evidence="4 5">VS20</strain>
    </source>
</reference>
<name>T0R601_SAPDV</name>
<sequence length="858" mass="93317">MVRIFLAALAAALIHASPTDVGAPLARDSLAQDAARILDDDVAPSLVSVPGVVDIDKELERCRAEGYSNLNAYMASDDSTVDPELLRHCNEVKYRDALRTSVAAPLLSARHVHFWHATNDTTYQDVFEKHILASHPIRLVETLVVPPALLTACFGTRSALQTPDAACTDALASFRVPQVVVNDYMQRVESIKETLLPDMVAATDGPLHCPFGLHMVLAAVTDTTTVSLQVHVPSYDEYTFALDMSATDETEVLEATIDAHGSIDADTGVRLLHGDMAFIPSGFAVSASSPMLRFCFADASNLNRVKQHLRVSGLVDTTARQLLLALQAPTFDTSMTRRPSLSLGTWAMYRTWPKPERIAKESDQDKLEAVSRKDRYKMWQDDRKWDSVIQGLTLPVSRPPVVLQDSDTGRTVVHLTWQDLHQPRKGDVTTYGYEIHWATDAAIPNASSGIANLTQADLLRSALPTTAFGGDFDGRAITGRVPNLAANTSYTFAVRLFVGNALGLLSERSQNIRTKPASVPAPVPGLPEAVASDAPNCVQLTWLPVVDDGGRPILGYAIAARHAPTTNASVPLRWRPFNDSMQYDVVTNDALVVTKHELSLRVKNMTGHICNLRATSSYQFQVAAINELGASGFSVWSDTVELEPSSSQDRREVVRGQGAPHFTRTYDRDSLQIGATVAPLATGPVLVFSDVLQTVSPYQLVGLANPVRKLDAKNKVIWSTWRADVWSGQHSLKAYDIIAEAVLADPILGNAPLSNADAVRDRILLVHRGVVPFYTKVAHAQAAGALGVLIFDVDNQCASGFDQHCSPGSHYASGDGVGAKDDPLLWTRNIRIPYALVKYDDALPLLEQIADTHTTADI</sequence>
<dbReference type="Pfam" id="PF02225">
    <property type="entry name" value="PA"/>
    <property type="match status" value="1"/>
</dbReference>
<dbReference type="InParanoid" id="T0R601"/>
<evidence type="ECO:0000256" key="1">
    <source>
        <dbReference type="ARBA" id="ARBA00022737"/>
    </source>
</evidence>
<evidence type="ECO:0000313" key="4">
    <source>
        <dbReference type="EMBL" id="EQC41860.1"/>
    </source>
</evidence>
<dbReference type="SUPFAM" id="SSF52025">
    <property type="entry name" value="PA domain"/>
    <property type="match status" value="1"/>
</dbReference>